<accession>X1QTB8</accession>
<organism evidence="1">
    <name type="scientific">marine sediment metagenome</name>
    <dbReference type="NCBI Taxonomy" id="412755"/>
    <lineage>
        <taxon>unclassified sequences</taxon>
        <taxon>metagenomes</taxon>
        <taxon>ecological metagenomes</taxon>
    </lineage>
</organism>
<sequence length="54" mass="6180">CGEYLGDYVNGVLFKFGKRVTEPHLCPGIEYHKEEPEDLPDILTYENTGIPRPE</sequence>
<comment type="caution">
    <text evidence="1">The sequence shown here is derived from an EMBL/GenBank/DDBJ whole genome shotgun (WGS) entry which is preliminary data.</text>
</comment>
<name>X1QTB8_9ZZZZ</name>
<protein>
    <submittedName>
        <fullName evidence="1">Uncharacterized protein</fullName>
    </submittedName>
</protein>
<proteinExistence type="predicted"/>
<dbReference type="AlphaFoldDB" id="X1QTB8"/>
<reference evidence="1" key="1">
    <citation type="journal article" date="2014" name="Front. Microbiol.">
        <title>High frequency of phylogenetically diverse reductive dehalogenase-homologous genes in deep subseafloor sedimentary metagenomes.</title>
        <authorList>
            <person name="Kawai M."/>
            <person name="Futagami T."/>
            <person name="Toyoda A."/>
            <person name="Takaki Y."/>
            <person name="Nishi S."/>
            <person name="Hori S."/>
            <person name="Arai W."/>
            <person name="Tsubouchi T."/>
            <person name="Morono Y."/>
            <person name="Uchiyama I."/>
            <person name="Ito T."/>
            <person name="Fujiyama A."/>
            <person name="Inagaki F."/>
            <person name="Takami H."/>
        </authorList>
    </citation>
    <scope>NUCLEOTIDE SEQUENCE</scope>
    <source>
        <strain evidence="1">Expedition CK06-06</strain>
    </source>
</reference>
<feature type="non-terminal residue" evidence="1">
    <location>
        <position position="1"/>
    </location>
</feature>
<dbReference type="EMBL" id="BARW01002526">
    <property type="protein sequence ID" value="GAI71842.1"/>
    <property type="molecule type" value="Genomic_DNA"/>
</dbReference>
<gene>
    <name evidence="1" type="ORF">S12H4_06987</name>
</gene>
<evidence type="ECO:0000313" key="1">
    <source>
        <dbReference type="EMBL" id="GAI71842.1"/>
    </source>
</evidence>